<dbReference type="Gene3D" id="1.25.40.20">
    <property type="entry name" value="Ankyrin repeat-containing domain"/>
    <property type="match status" value="1"/>
</dbReference>
<keyword evidence="1" id="KW-0677">Repeat</keyword>
<feature type="compositionally biased region" description="Low complexity" evidence="4">
    <location>
        <begin position="271"/>
        <end position="282"/>
    </location>
</feature>
<dbReference type="Proteomes" id="UP001187531">
    <property type="component" value="Unassembled WGS sequence"/>
</dbReference>
<feature type="repeat" description="ANK" evidence="3">
    <location>
        <begin position="714"/>
        <end position="752"/>
    </location>
</feature>
<protein>
    <submittedName>
        <fullName evidence="5">Uncharacterized protein</fullName>
    </submittedName>
</protein>
<dbReference type="Pfam" id="PF12796">
    <property type="entry name" value="Ank_2"/>
    <property type="match status" value="1"/>
</dbReference>
<dbReference type="PANTHER" id="PTHR24124:SF14">
    <property type="entry name" value="CHROMOSOME UNDETERMINED SCAFFOLD_25, WHOLE GENOME SHOTGUN SEQUENCE"/>
    <property type="match status" value="1"/>
</dbReference>
<evidence type="ECO:0000256" key="4">
    <source>
        <dbReference type="SAM" id="MobiDB-lite"/>
    </source>
</evidence>
<dbReference type="PROSITE" id="PS50297">
    <property type="entry name" value="ANK_REP_REGION"/>
    <property type="match status" value="1"/>
</dbReference>
<keyword evidence="6" id="KW-1185">Reference proteome</keyword>
<dbReference type="GO" id="GO:0005634">
    <property type="term" value="C:nucleus"/>
    <property type="evidence" value="ECO:0007669"/>
    <property type="project" value="TreeGrafter"/>
</dbReference>
<evidence type="ECO:0000256" key="2">
    <source>
        <dbReference type="ARBA" id="ARBA00023043"/>
    </source>
</evidence>
<organism evidence="5 6">
    <name type="scientific">Artemia franciscana</name>
    <name type="common">Brine shrimp</name>
    <name type="synonym">Artemia sanfranciscana</name>
    <dbReference type="NCBI Taxonomy" id="6661"/>
    <lineage>
        <taxon>Eukaryota</taxon>
        <taxon>Metazoa</taxon>
        <taxon>Ecdysozoa</taxon>
        <taxon>Arthropoda</taxon>
        <taxon>Crustacea</taxon>
        <taxon>Branchiopoda</taxon>
        <taxon>Anostraca</taxon>
        <taxon>Artemiidae</taxon>
        <taxon>Artemia</taxon>
    </lineage>
</organism>
<dbReference type="PANTHER" id="PTHR24124">
    <property type="entry name" value="ANKYRIN REPEAT FAMILY A"/>
    <property type="match status" value="1"/>
</dbReference>
<gene>
    <name evidence="5" type="ORF">QYM36_015829</name>
</gene>
<dbReference type="EMBL" id="JAVRJZ010000020">
    <property type="protein sequence ID" value="KAK2705565.1"/>
    <property type="molecule type" value="Genomic_DNA"/>
</dbReference>
<proteinExistence type="predicted"/>
<accession>A0AA88H5W0</accession>
<evidence type="ECO:0000256" key="3">
    <source>
        <dbReference type="PROSITE-ProRule" id="PRU00023"/>
    </source>
</evidence>
<name>A0AA88H5W0_ARTSF</name>
<feature type="region of interest" description="Disordered" evidence="4">
    <location>
        <begin position="424"/>
        <end position="463"/>
    </location>
</feature>
<dbReference type="InterPro" id="IPR036770">
    <property type="entry name" value="Ankyrin_rpt-contain_sf"/>
</dbReference>
<keyword evidence="2 3" id="KW-0040">ANK repeat</keyword>
<evidence type="ECO:0000313" key="5">
    <source>
        <dbReference type="EMBL" id="KAK2705565.1"/>
    </source>
</evidence>
<evidence type="ECO:0000256" key="1">
    <source>
        <dbReference type="ARBA" id="ARBA00022737"/>
    </source>
</evidence>
<dbReference type="SUPFAM" id="SSF48403">
    <property type="entry name" value="Ankyrin repeat"/>
    <property type="match status" value="1"/>
</dbReference>
<reference evidence="5" key="1">
    <citation type="submission" date="2023-07" db="EMBL/GenBank/DDBJ databases">
        <title>Chromosome-level genome assembly of Artemia franciscana.</title>
        <authorList>
            <person name="Jo E."/>
        </authorList>
    </citation>
    <scope>NUCLEOTIDE SEQUENCE</scope>
    <source>
        <tissue evidence="5">Whole body</tissue>
    </source>
</reference>
<feature type="region of interest" description="Disordered" evidence="4">
    <location>
        <begin position="266"/>
        <end position="295"/>
    </location>
</feature>
<dbReference type="AlphaFoldDB" id="A0AA88H5W0"/>
<dbReference type="PROSITE" id="PS50088">
    <property type="entry name" value="ANK_REPEAT"/>
    <property type="match status" value="1"/>
</dbReference>
<dbReference type="SMART" id="SM00248">
    <property type="entry name" value="ANK"/>
    <property type="match status" value="4"/>
</dbReference>
<comment type="caution">
    <text evidence="5">The sequence shown here is derived from an EMBL/GenBank/DDBJ whole genome shotgun (WGS) entry which is preliminary data.</text>
</comment>
<dbReference type="GO" id="GO:0010468">
    <property type="term" value="P:regulation of gene expression"/>
    <property type="evidence" value="ECO:0007669"/>
    <property type="project" value="TreeGrafter"/>
</dbReference>
<sequence>MLEEMDRIPKTRLDSSMIRILPNPQERIRLERLEEIFHSGLHKIVNMIGDNNTNPVILQRLRAFLFMYIKRVGVRFFHEVMSTEEGVIRFLKLIVERMRFAMLNSHTDSKRVTSPSDTFLIPRGGPDATITPHYHRRYQPYAQQQYRLQIPVHPAVETFSQGIPPNVFAESCRSPYKDMVPNNFGDGNRHWNNHPVSQSPRLPIREDNITLDLDSIQDFSSDLLEFLNNTSVLPELNFNTDLDFSVVRDDLDAMERCLYVRSNPGSDFTASSSSVCSSASQSPPTPRHIFPNNIRSDDRGSFYSDSESSEMSVQVVPNILYDRSDDERNLMSNLERSDCSNSNSPVMAMNELYSPSGRFLSSPLSTHMGQLTVNTHDVELKSQKKTMISAHPNDLSVGVSQPLHVNFNNFICVDDNMTGRHGVSPELKHQPAVKSHRRDNTDSFPPKKPMNPSDKQTTEACIPEEKQKSIYPFEYRSAREEILAMLDPTKKEEFVKHVAKLPEKDLLQIDDDGDTQLMILVSSEEQFNYAQLYALVERLKHYPQLFLVRNKQGLTALFMAMWRNRPIVAGYLAETMAELSLDLGVTFKKGNTLFHYIATVGDDMTTILAYLARIKKPNGKQAVNFNVHNHNGRTVIHEAIMRHGTPMSEENGNRKSISCLKIIEIMCAYGADPGEGDRTSCKGAIHAALEKRDLKLLELLLSASPASANAKMYNNNTPLHYAATLPNIKEDEQFNIIRLLLEKGADKTIRNSQKKLPIELVCQEHQKVKMLLQARAKKQFRLLCSQSNKDGTSKS</sequence>
<dbReference type="InterPro" id="IPR002110">
    <property type="entry name" value="Ankyrin_rpt"/>
</dbReference>
<evidence type="ECO:0000313" key="6">
    <source>
        <dbReference type="Proteomes" id="UP001187531"/>
    </source>
</evidence>